<feature type="chain" id="PRO_5021871629" description="Lipoprotein" evidence="1">
    <location>
        <begin position="20"/>
        <end position="97"/>
    </location>
</feature>
<dbReference type="EMBL" id="VIFM01000013">
    <property type="protein sequence ID" value="TQF17062.1"/>
    <property type="molecule type" value="Genomic_DNA"/>
</dbReference>
<evidence type="ECO:0008006" key="4">
    <source>
        <dbReference type="Google" id="ProtNLM"/>
    </source>
</evidence>
<dbReference type="PROSITE" id="PS51257">
    <property type="entry name" value="PROKAR_LIPOPROTEIN"/>
    <property type="match status" value="1"/>
</dbReference>
<keyword evidence="3" id="KW-1185">Reference proteome</keyword>
<evidence type="ECO:0000313" key="3">
    <source>
        <dbReference type="Proteomes" id="UP000315369"/>
    </source>
</evidence>
<gene>
    <name evidence="2" type="ORF">FJV41_05160</name>
</gene>
<dbReference type="OrthoDB" id="5518292at2"/>
<comment type="caution">
    <text evidence="2">The sequence shown here is derived from an EMBL/GenBank/DDBJ whole genome shotgun (WGS) entry which is preliminary data.</text>
</comment>
<dbReference type="RefSeq" id="WP_141641275.1">
    <property type="nucleotide sequence ID" value="NZ_VIFM01000013.1"/>
</dbReference>
<dbReference type="Proteomes" id="UP000315369">
    <property type="component" value="Unassembled WGS sequence"/>
</dbReference>
<feature type="signal peptide" evidence="1">
    <location>
        <begin position="1"/>
        <end position="19"/>
    </location>
</feature>
<reference evidence="2 3" key="1">
    <citation type="submission" date="2019-06" db="EMBL/GenBank/DDBJ databases">
        <authorList>
            <person name="Livingstone P."/>
            <person name="Whitworth D."/>
        </authorList>
    </citation>
    <scope>NUCLEOTIDE SEQUENCE [LARGE SCALE GENOMIC DNA]</scope>
    <source>
        <strain evidence="2 3">AM401</strain>
    </source>
</reference>
<evidence type="ECO:0000256" key="1">
    <source>
        <dbReference type="SAM" id="SignalP"/>
    </source>
</evidence>
<organism evidence="2 3">
    <name type="scientific">Myxococcus llanfairpwllgwyngyllgogerychwyrndrobwllllantysiliogogogochensis</name>
    <dbReference type="NCBI Taxonomy" id="2590453"/>
    <lineage>
        <taxon>Bacteria</taxon>
        <taxon>Pseudomonadati</taxon>
        <taxon>Myxococcota</taxon>
        <taxon>Myxococcia</taxon>
        <taxon>Myxococcales</taxon>
        <taxon>Cystobacterineae</taxon>
        <taxon>Myxococcaceae</taxon>
        <taxon>Myxococcus</taxon>
    </lineage>
</organism>
<evidence type="ECO:0000313" key="2">
    <source>
        <dbReference type="EMBL" id="TQF17062.1"/>
    </source>
</evidence>
<protein>
    <recommendedName>
        <fullName evidence="4">Lipoprotein</fullName>
    </recommendedName>
</protein>
<keyword evidence="1" id="KW-0732">Signal</keyword>
<dbReference type="AlphaFoldDB" id="A0A540X772"/>
<sequence>MQAGKYVSGALLAVGLMLAGCGGPTVEATEAPDLTSHEALVPDCTGSTAGTIYYSNAAHTAMVGYMGCGCGRWTRWGQTSSYSSATDLCPKEYPPEV</sequence>
<proteinExistence type="predicted"/>
<name>A0A540X772_9BACT</name>
<accession>A0A540X772</accession>